<accession>A0A7W7ZVH8</accession>
<dbReference type="AlphaFoldDB" id="A0A7W7ZVH8"/>
<evidence type="ECO:0000259" key="1">
    <source>
        <dbReference type="Pfam" id="PF12680"/>
    </source>
</evidence>
<feature type="domain" description="SnoaL-like" evidence="1">
    <location>
        <begin position="9"/>
        <end position="114"/>
    </location>
</feature>
<dbReference type="InterPro" id="IPR032710">
    <property type="entry name" value="NTF2-like_dom_sf"/>
</dbReference>
<dbReference type="Gene3D" id="3.10.450.50">
    <property type="match status" value="1"/>
</dbReference>
<dbReference type="PANTHER" id="PTHR41252:SF1">
    <property type="entry name" value="BLR2505 PROTEIN"/>
    <property type="match status" value="1"/>
</dbReference>
<sequence length="131" mass="14265">MTGKNLDAVRESYAASARGDVEGILALLAPDARWTEMAGFPYAGTYVGREEVLNGVFSRLGGEWADYRADPEEYVDGGDTIVVIGFYSGVYRATGKAMRVRFTHVWKLRDGVAVSFEQFTDTALVAKALSA</sequence>
<evidence type="ECO:0000313" key="2">
    <source>
        <dbReference type="EMBL" id="MBB5074566.1"/>
    </source>
</evidence>
<proteinExistence type="predicted"/>
<protein>
    <recommendedName>
        <fullName evidence="1">SnoaL-like domain-containing protein</fullName>
    </recommendedName>
</protein>
<reference evidence="2 3" key="1">
    <citation type="submission" date="2020-08" db="EMBL/GenBank/DDBJ databases">
        <title>Genomic Encyclopedia of Type Strains, Phase IV (KMG-IV): sequencing the most valuable type-strain genomes for metagenomic binning, comparative biology and taxonomic classification.</title>
        <authorList>
            <person name="Goeker M."/>
        </authorList>
    </citation>
    <scope>NUCLEOTIDE SEQUENCE [LARGE SCALE GENOMIC DNA]</scope>
    <source>
        <strain evidence="2 3">DSM 45385</strain>
    </source>
</reference>
<evidence type="ECO:0000313" key="3">
    <source>
        <dbReference type="Proteomes" id="UP000568380"/>
    </source>
</evidence>
<comment type="caution">
    <text evidence="2">The sequence shown here is derived from an EMBL/GenBank/DDBJ whole genome shotgun (WGS) entry which is preliminary data.</text>
</comment>
<keyword evidence="3" id="KW-1185">Reference proteome</keyword>
<dbReference type="Pfam" id="PF12680">
    <property type="entry name" value="SnoaL_2"/>
    <property type="match status" value="1"/>
</dbReference>
<organism evidence="2 3">
    <name type="scientific">Nonomuraea endophytica</name>
    <dbReference type="NCBI Taxonomy" id="714136"/>
    <lineage>
        <taxon>Bacteria</taxon>
        <taxon>Bacillati</taxon>
        <taxon>Actinomycetota</taxon>
        <taxon>Actinomycetes</taxon>
        <taxon>Streptosporangiales</taxon>
        <taxon>Streptosporangiaceae</taxon>
        <taxon>Nonomuraea</taxon>
    </lineage>
</organism>
<dbReference type="InterPro" id="IPR037401">
    <property type="entry name" value="SnoaL-like"/>
</dbReference>
<dbReference type="RefSeq" id="WP_184957585.1">
    <property type="nucleotide sequence ID" value="NZ_JACHIN010000001.1"/>
</dbReference>
<dbReference type="PANTHER" id="PTHR41252">
    <property type="entry name" value="BLR2505 PROTEIN"/>
    <property type="match status" value="1"/>
</dbReference>
<dbReference type="EMBL" id="JACHIN010000001">
    <property type="protein sequence ID" value="MBB5074566.1"/>
    <property type="molecule type" value="Genomic_DNA"/>
</dbReference>
<gene>
    <name evidence="2" type="ORF">HNR40_000012</name>
</gene>
<dbReference type="Proteomes" id="UP000568380">
    <property type="component" value="Unassembled WGS sequence"/>
</dbReference>
<dbReference type="SUPFAM" id="SSF54427">
    <property type="entry name" value="NTF2-like"/>
    <property type="match status" value="1"/>
</dbReference>
<name>A0A7W7ZVH8_9ACTN</name>